<gene>
    <name evidence="2" type="ORF">S01H4_44983</name>
</gene>
<proteinExistence type="predicted"/>
<keyword evidence="1" id="KW-0812">Transmembrane</keyword>
<dbReference type="EMBL" id="BART01025001">
    <property type="protein sequence ID" value="GAG95533.1"/>
    <property type="molecule type" value="Genomic_DNA"/>
</dbReference>
<protein>
    <submittedName>
        <fullName evidence="2">Uncharacterized protein</fullName>
    </submittedName>
</protein>
<evidence type="ECO:0000256" key="1">
    <source>
        <dbReference type="SAM" id="Phobius"/>
    </source>
</evidence>
<feature type="transmembrane region" description="Helical" evidence="1">
    <location>
        <begin position="12"/>
        <end position="31"/>
    </location>
</feature>
<dbReference type="AlphaFoldDB" id="X1CGZ3"/>
<accession>X1CGZ3</accession>
<comment type="caution">
    <text evidence="2">The sequence shown here is derived from an EMBL/GenBank/DDBJ whole genome shotgun (WGS) entry which is preliminary data.</text>
</comment>
<feature type="non-terminal residue" evidence="2">
    <location>
        <position position="92"/>
    </location>
</feature>
<name>X1CGZ3_9ZZZZ</name>
<organism evidence="2">
    <name type="scientific">marine sediment metagenome</name>
    <dbReference type="NCBI Taxonomy" id="412755"/>
    <lineage>
        <taxon>unclassified sequences</taxon>
        <taxon>metagenomes</taxon>
        <taxon>ecological metagenomes</taxon>
    </lineage>
</organism>
<keyword evidence="1" id="KW-1133">Transmembrane helix</keyword>
<sequence>MIVKKKSKVTKALIAASFLIGIIAIFTPVIAANSNRVFFMAIGDDLDISEAKNIIIGKIEFGGGGELPSPARVFFHSKIYDDSGEKVYVMIG</sequence>
<keyword evidence="1" id="KW-0472">Membrane</keyword>
<reference evidence="2" key="1">
    <citation type="journal article" date="2014" name="Front. Microbiol.">
        <title>High frequency of phylogenetically diverse reductive dehalogenase-homologous genes in deep subseafloor sedimentary metagenomes.</title>
        <authorList>
            <person name="Kawai M."/>
            <person name="Futagami T."/>
            <person name="Toyoda A."/>
            <person name="Takaki Y."/>
            <person name="Nishi S."/>
            <person name="Hori S."/>
            <person name="Arai W."/>
            <person name="Tsubouchi T."/>
            <person name="Morono Y."/>
            <person name="Uchiyama I."/>
            <person name="Ito T."/>
            <person name="Fujiyama A."/>
            <person name="Inagaki F."/>
            <person name="Takami H."/>
        </authorList>
    </citation>
    <scope>NUCLEOTIDE SEQUENCE</scope>
    <source>
        <strain evidence="2">Expedition CK06-06</strain>
    </source>
</reference>
<evidence type="ECO:0000313" key="2">
    <source>
        <dbReference type="EMBL" id="GAG95533.1"/>
    </source>
</evidence>